<dbReference type="EMBL" id="GAIX01004858">
    <property type="protein sequence ID" value="JAA87702.1"/>
    <property type="molecule type" value="Transcribed_RNA"/>
</dbReference>
<evidence type="ECO:0000313" key="1">
    <source>
        <dbReference type="EMBL" id="JAA87702.1"/>
    </source>
</evidence>
<name>S4PXK9_9NEOP</name>
<sequence>MSRFIPKHCRCKYDVAFVSSSLTLALGILLSPSVAGDLSFPYFGYHLLSRLNVQPPIKGRYSRLFNIRKRCLTKS</sequence>
<reference evidence="1" key="2">
    <citation type="submission" date="2013-05" db="EMBL/GenBank/DDBJ databases">
        <authorList>
            <person name="Carter J.-M."/>
            <person name="Baker S.C."/>
            <person name="Pink R."/>
            <person name="Carter D.R.F."/>
            <person name="Collins A."/>
            <person name="Tomlin J."/>
            <person name="Gibbs M."/>
            <person name="Breuker C.J."/>
        </authorList>
    </citation>
    <scope>NUCLEOTIDE SEQUENCE</scope>
    <source>
        <tissue evidence="1">Ovary</tissue>
    </source>
</reference>
<accession>S4PXK9</accession>
<proteinExistence type="predicted"/>
<organism evidence="1">
    <name type="scientific">Pararge aegeria</name>
    <name type="common">speckled wood butterfly</name>
    <dbReference type="NCBI Taxonomy" id="116150"/>
    <lineage>
        <taxon>Eukaryota</taxon>
        <taxon>Metazoa</taxon>
        <taxon>Ecdysozoa</taxon>
        <taxon>Arthropoda</taxon>
        <taxon>Hexapoda</taxon>
        <taxon>Insecta</taxon>
        <taxon>Pterygota</taxon>
        <taxon>Neoptera</taxon>
        <taxon>Endopterygota</taxon>
        <taxon>Lepidoptera</taxon>
        <taxon>Glossata</taxon>
        <taxon>Ditrysia</taxon>
        <taxon>Papilionoidea</taxon>
        <taxon>Nymphalidae</taxon>
        <taxon>Satyrinae</taxon>
        <taxon>Satyrini</taxon>
        <taxon>Parargina</taxon>
        <taxon>Pararge</taxon>
    </lineage>
</organism>
<protein>
    <submittedName>
        <fullName evidence="1">Uncharacterized protein</fullName>
    </submittedName>
</protein>
<reference evidence="1" key="1">
    <citation type="journal article" date="2013" name="BMC Genomics">
        <title>Unscrambling butterfly oogenesis.</title>
        <authorList>
            <person name="Carter J.M."/>
            <person name="Baker S.C."/>
            <person name="Pink R."/>
            <person name="Carter D.R."/>
            <person name="Collins A."/>
            <person name="Tomlin J."/>
            <person name="Gibbs M."/>
            <person name="Breuker C.J."/>
        </authorList>
    </citation>
    <scope>NUCLEOTIDE SEQUENCE</scope>
    <source>
        <tissue evidence="1">Ovary</tissue>
    </source>
</reference>
<dbReference type="AlphaFoldDB" id="S4PXK9"/>